<accession>A0A8X6VJY2</accession>
<keyword evidence="1" id="KW-0175">Coiled coil</keyword>
<keyword evidence="3" id="KW-1185">Reference proteome</keyword>
<protein>
    <submittedName>
        <fullName evidence="2">Uncharacterized protein</fullName>
    </submittedName>
</protein>
<dbReference type="EMBL" id="BMAU01021335">
    <property type="protein sequence ID" value="GFY15589.1"/>
    <property type="molecule type" value="Genomic_DNA"/>
</dbReference>
<organism evidence="2 3">
    <name type="scientific">Trichonephila clavipes</name>
    <name type="common">Golden silk orbweaver</name>
    <name type="synonym">Nephila clavipes</name>
    <dbReference type="NCBI Taxonomy" id="2585209"/>
    <lineage>
        <taxon>Eukaryota</taxon>
        <taxon>Metazoa</taxon>
        <taxon>Ecdysozoa</taxon>
        <taxon>Arthropoda</taxon>
        <taxon>Chelicerata</taxon>
        <taxon>Arachnida</taxon>
        <taxon>Araneae</taxon>
        <taxon>Araneomorphae</taxon>
        <taxon>Entelegynae</taxon>
        <taxon>Araneoidea</taxon>
        <taxon>Nephilidae</taxon>
        <taxon>Trichonephila</taxon>
    </lineage>
</organism>
<gene>
    <name evidence="2" type="primary">AVEN_23725_1</name>
    <name evidence="2" type="ORF">TNCV_1282371</name>
</gene>
<evidence type="ECO:0000313" key="2">
    <source>
        <dbReference type="EMBL" id="GFY15589.1"/>
    </source>
</evidence>
<dbReference type="InterPro" id="IPR038269">
    <property type="entry name" value="SCAN_sf"/>
</dbReference>
<dbReference type="Gene3D" id="1.10.4020.10">
    <property type="entry name" value="DNA breaking-rejoining enzymes"/>
    <property type="match status" value="1"/>
</dbReference>
<reference evidence="2" key="1">
    <citation type="submission" date="2020-08" db="EMBL/GenBank/DDBJ databases">
        <title>Multicomponent nature underlies the extraordinary mechanical properties of spider dragline silk.</title>
        <authorList>
            <person name="Kono N."/>
            <person name="Nakamura H."/>
            <person name="Mori M."/>
            <person name="Yoshida Y."/>
            <person name="Ohtoshi R."/>
            <person name="Malay A.D."/>
            <person name="Moran D.A.P."/>
            <person name="Tomita M."/>
            <person name="Numata K."/>
            <person name="Arakawa K."/>
        </authorList>
    </citation>
    <scope>NUCLEOTIDE SEQUENCE</scope>
</reference>
<dbReference type="SUPFAM" id="SSF47353">
    <property type="entry name" value="Retrovirus capsid dimerization domain-like"/>
    <property type="match status" value="1"/>
</dbReference>
<proteinExistence type="predicted"/>
<evidence type="ECO:0000256" key="1">
    <source>
        <dbReference type="SAM" id="Coils"/>
    </source>
</evidence>
<dbReference type="PANTHER" id="PTHR46888:SF1">
    <property type="entry name" value="RIBONUCLEASE H"/>
    <property type="match status" value="1"/>
</dbReference>
<sequence>MAYLGKGRREDLFVLATELNLKFDKSMTIATLNDLIIGNEDYDEELTKNIHSMIVEDRKAREEYLRIEDQKEKLRNEEREEKLRFEQLRLGLLPTEVSHIIAREPDDKANSYEHVKDLLLKRFKLTPEKFRQLFVAHQKAPERTWIDFYHELNTYFNGWIDGLKIDTFNKLSDLIITDQLKQKTPFEFKEYYLDEWANMNSPVQLAEKLEEFEDFKRTLKQKSSSPFVKKQEFRFTEKNRRYEAPGKFEYNRKDKKFPASTNYNKHYEAPVTKYEYVQRYQDSAQKGYYNKNYEKHSNHNASKHMLRRTIQNRRNSKNLQKKLAHSSLRKVYVLKRYFLER</sequence>
<name>A0A8X6VJY2_TRICX</name>
<feature type="coiled-coil region" evidence="1">
    <location>
        <begin position="57"/>
        <end position="84"/>
    </location>
</feature>
<dbReference type="PANTHER" id="PTHR46888">
    <property type="entry name" value="ZINC KNUCKLE DOMAINCONTAINING PROTEIN-RELATED"/>
    <property type="match status" value="1"/>
</dbReference>
<dbReference type="AlphaFoldDB" id="A0A8X6VJY2"/>
<evidence type="ECO:0000313" key="3">
    <source>
        <dbReference type="Proteomes" id="UP000887159"/>
    </source>
</evidence>
<comment type="caution">
    <text evidence="2">The sequence shown here is derived from an EMBL/GenBank/DDBJ whole genome shotgun (WGS) entry which is preliminary data.</text>
</comment>
<dbReference type="Proteomes" id="UP000887159">
    <property type="component" value="Unassembled WGS sequence"/>
</dbReference>